<evidence type="ECO:0000313" key="3">
    <source>
        <dbReference type="EMBL" id="KAH9417640.1"/>
    </source>
</evidence>
<comment type="caution">
    <text evidence="3">The sequence shown here is derived from an EMBL/GenBank/DDBJ whole genome shotgun (WGS) entry which is preliminary data.</text>
</comment>
<keyword evidence="4" id="KW-1185">Reference proteome</keyword>
<feature type="compositionally biased region" description="Polar residues" evidence="1">
    <location>
        <begin position="158"/>
        <end position="173"/>
    </location>
</feature>
<dbReference type="EMBL" id="NJHN03000075">
    <property type="protein sequence ID" value="KAH9417640.1"/>
    <property type="molecule type" value="Genomic_DNA"/>
</dbReference>
<proteinExistence type="predicted"/>
<sequence length="235" mass="26643">MNSGNKEDIGKTNSNLDEMSSKVLIKYKIKTKKTMQPMLDKQKTSLVMVKRQKLPENNSANQNYATKFLVKQSKKSNQPDDLSPTDSSPFKNLAIFKRRKQSSKFESIDKIQIQSLIDSKSFESKVENKIEENVPVNENTNLESKKPPSPTSASTITVQSGIYSTEKVTNPNVDNKENLQEDEDHKNIEQNLNENEQPNNDQNQIDNETTTTLKLFATSILIGLVAFIIIRMAIF</sequence>
<keyword evidence="2" id="KW-1133">Transmembrane helix</keyword>
<organism evidence="3 4">
    <name type="scientific">Dermatophagoides pteronyssinus</name>
    <name type="common">European house dust mite</name>
    <dbReference type="NCBI Taxonomy" id="6956"/>
    <lineage>
        <taxon>Eukaryota</taxon>
        <taxon>Metazoa</taxon>
        <taxon>Ecdysozoa</taxon>
        <taxon>Arthropoda</taxon>
        <taxon>Chelicerata</taxon>
        <taxon>Arachnida</taxon>
        <taxon>Acari</taxon>
        <taxon>Acariformes</taxon>
        <taxon>Sarcoptiformes</taxon>
        <taxon>Astigmata</taxon>
        <taxon>Psoroptidia</taxon>
        <taxon>Analgoidea</taxon>
        <taxon>Pyroglyphidae</taxon>
        <taxon>Dermatophagoidinae</taxon>
        <taxon>Dermatophagoides</taxon>
    </lineage>
</organism>
<evidence type="ECO:0000256" key="2">
    <source>
        <dbReference type="SAM" id="Phobius"/>
    </source>
</evidence>
<accession>A0ABQ8J571</accession>
<feature type="region of interest" description="Disordered" evidence="1">
    <location>
        <begin position="133"/>
        <end position="178"/>
    </location>
</feature>
<keyword evidence="2" id="KW-0472">Membrane</keyword>
<protein>
    <submittedName>
        <fullName evidence="3">Uncharacterized protein</fullName>
    </submittedName>
</protein>
<evidence type="ECO:0000256" key="1">
    <source>
        <dbReference type="SAM" id="MobiDB-lite"/>
    </source>
</evidence>
<gene>
    <name evidence="3" type="ORF">DERP_010455</name>
</gene>
<dbReference type="Proteomes" id="UP000887458">
    <property type="component" value="Unassembled WGS sequence"/>
</dbReference>
<reference evidence="3 4" key="2">
    <citation type="journal article" date="2022" name="Mol. Biol. Evol.">
        <title>Comparative Genomics Reveals Insights into the Divergent Evolution of Astigmatic Mites and Household Pest Adaptations.</title>
        <authorList>
            <person name="Xiong Q."/>
            <person name="Wan A.T."/>
            <person name="Liu X."/>
            <person name="Fung C.S."/>
            <person name="Xiao X."/>
            <person name="Malainual N."/>
            <person name="Hou J."/>
            <person name="Wang L."/>
            <person name="Wang M."/>
            <person name="Yang K.Y."/>
            <person name="Cui Y."/>
            <person name="Leung E.L."/>
            <person name="Nong W."/>
            <person name="Shin S.K."/>
            <person name="Au S.W."/>
            <person name="Jeong K.Y."/>
            <person name="Chew F.T."/>
            <person name="Hui J.H."/>
            <person name="Leung T.F."/>
            <person name="Tungtrongchitr A."/>
            <person name="Zhong N."/>
            <person name="Liu Z."/>
            <person name="Tsui S.K."/>
        </authorList>
    </citation>
    <scope>NUCLEOTIDE SEQUENCE [LARGE SCALE GENOMIC DNA]</scope>
    <source>
        <strain evidence="3">Derp</strain>
    </source>
</reference>
<feature type="transmembrane region" description="Helical" evidence="2">
    <location>
        <begin position="215"/>
        <end position="234"/>
    </location>
</feature>
<name>A0ABQ8J571_DERPT</name>
<evidence type="ECO:0000313" key="4">
    <source>
        <dbReference type="Proteomes" id="UP000887458"/>
    </source>
</evidence>
<keyword evidence="2" id="KW-0812">Transmembrane</keyword>
<reference evidence="3 4" key="1">
    <citation type="journal article" date="2018" name="J. Allergy Clin. Immunol.">
        <title>High-quality assembly of Dermatophagoides pteronyssinus genome and transcriptome reveals a wide range of novel allergens.</title>
        <authorList>
            <person name="Liu X.Y."/>
            <person name="Yang K.Y."/>
            <person name="Wang M.Q."/>
            <person name="Kwok J.S."/>
            <person name="Zeng X."/>
            <person name="Yang Z."/>
            <person name="Xiao X.J."/>
            <person name="Lau C.P."/>
            <person name="Li Y."/>
            <person name="Huang Z.M."/>
            <person name="Ba J.G."/>
            <person name="Yim A.K."/>
            <person name="Ouyang C.Y."/>
            <person name="Ngai S.M."/>
            <person name="Chan T.F."/>
            <person name="Leung E.L."/>
            <person name="Liu L."/>
            <person name="Liu Z.G."/>
            <person name="Tsui S.K."/>
        </authorList>
    </citation>
    <scope>NUCLEOTIDE SEQUENCE [LARGE SCALE GENOMIC DNA]</scope>
    <source>
        <strain evidence="3">Derp</strain>
    </source>
</reference>